<proteinExistence type="predicted"/>
<accession>A0A507DW83</accession>
<organism evidence="2 3">
    <name type="scientific">Powellomyces hirtus</name>
    <dbReference type="NCBI Taxonomy" id="109895"/>
    <lineage>
        <taxon>Eukaryota</taxon>
        <taxon>Fungi</taxon>
        <taxon>Fungi incertae sedis</taxon>
        <taxon>Chytridiomycota</taxon>
        <taxon>Chytridiomycota incertae sedis</taxon>
        <taxon>Chytridiomycetes</taxon>
        <taxon>Spizellomycetales</taxon>
        <taxon>Powellomycetaceae</taxon>
        <taxon>Powellomyces</taxon>
    </lineage>
</organism>
<keyword evidence="3" id="KW-1185">Reference proteome</keyword>
<evidence type="ECO:0000313" key="3">
    <source>
        <dbReference type="Proteomes" id="UP000318582"/>
    </source>
</evidence>
<reference evidence="2 3" key="1">
    <citation type="journal article" date="2019" name="Sci. Rep.">
        <title>Comparative genomics of chytrid fungi reveal insights into the obligate biotrophic and pathogenic lifestyle of Synchytrium endobioticum.</title>
        <authorList>
            <person name="van de Vossenberg B.T.L.H."/>
            <person name="Warris S."/>
            <person name="Nguyen H.D.T."/>
            <person name="van Gent-Pelzer M.P.E."/>
            <person name="Joly D.L."/>
            <person name="van de Geest H.C."/>
            <person name="Bonants P.J.M."/>
            <person name="Smith D.S."/>
            <person name="Levesque C.A."/>
            <person name="van der Lee T.A.J."/>
        </authorList>
    </citation>
    <scope>NUCLEOTIDE SEQUENCE [LARGE SCALE GENOMIC DNA]</scope>
    <source>
        <strain evidence="2 3">CBS 809.83</strain>
    </source>
</reference>
<name>A0A507DW83_9FUNG</name>
<evidence type="ECO:0000313" key="2">
    <source>
        <dbReference type="EMBL" id="TPX55218.1"/>
    </source>
</evidence>
<dbReference type="AlphaFoldDB" id="A0A507DW83"/>
<protein>
    <submittedName>
        <fullName evidence="2">Uncharacterized protein</fullName>
    </submittedName>
</protein>
<dbReference type="EMBL" id="QEAQ01000120">
    <property type="protein sequence ID" value="TPX55218.1"/>
    <property type="molecule type" value="Genomic_DNA"/>
</dbReference>
<evidence type="ECO:0000256" key="1">
    <source>
        <dbReference type="SAM" id="MobiDB-lite"/>
    </source>
</evidence>
<gene>
    <name evidence="2" type="ORF">PhCBS80983_g05499</name>
</gene>
<sequence>MSSQGPHPSNPSPEAIAQRRNLVDAKFGPGAWENSKPVRPHRCNGHVEDFMVAVTTWPMNDAGLTFRIMAKCFFTEQGKEPERHYKQPVPFGQQLGQKRGMWWSGDENTAEQEKHW</sequence>
<dbReference type="Proteomes" id="UP000318582">
    <property type="component" value="Unassembled WGS sequence"/>
</dbReference>
<feature type="region of interest" description="Disordered" evidence="1">
    <location>
        <begin position="96"/>
        <end position="116"/>
    </location>
</feature>
<comment type="caution">
    <text evidence="2">The sequence shown here is derived from an EMBL/GenBank/DDBJ whole genome shotgun (WGS) entry which is preliminary data.</text>
</comment>
<feature type="region of interest" description="Disordered" evidence="1">
    <location>
        <begin position="1"/>
        <end position="20"/>
    </location>
</feature>